<evidence type="ECO:0000259" key="3">
    <source>
        <dbReference type="PROSITE" id="PS50102"/>
    </source>
</evidence>
<evidence type="ECO:0000256" key="2">
    <source>
        <dbReference type="SAM" id="MobiDB-lite"/>
    </source>
</evidence>
<name>A0AAD8WWZ1_LOLMU</name>
<keyword evidence="1" id="KW-0694">RNA-binding</keyword>
<dbReference type="InterPro" id="IPR012677">
    <property type="entry name" value="Nucleotide-bd_a/b_plait_sf"/>
</dbReference>
<dbReference type="InterPro" id="IPR002483">
    <property type="entry name" value="PWI_dom"/>
</dbReference>
<dbReference type="PROSITE" id="PS50102">
    <property type="entry name" value="RRM"/>
    <property type="match status" value="1"/>
</dbReference>
<evidence type="ECO:0000313" key="5">
    <source>
        <dbReference type="Proteomes" id="UP001231189"/>
    </source>
</evidence>
<protein>
    <recommendedName>
        <fullName evidence="3">RRM domain-containing protein</fullName>
    </recommendedName>
</protein>
<dbReference type="GO" id="GO:0043488">
    <property type="term" value="P:regulation of mRNA stability"/>
    <property type="evidence" value="ECO:0007669"/>
    <property type="project" value="InterPro"/>
</dbReference>
<feature type="region of interest" description="Disordered" evidence="2">
    <location>
        <begin position="159"/>
        <end position="205"/>
    </location>
</feature>
<dbReference type="InterPro" id="IPR040366">
    <property type="entry name" value="Nab2/ZC3H14"/>
</dbReference>
<dbReference type="GO" id="GO:0008143">
    <property type="term" value="F:poly(A) binding"/>
    <property type="evidence" value="ECO:0007669"/>
    <property type="project" value="InterPro"/>
</dbReference>
<feature type="region of interest" description="Disordered" evidence="2">
    <location>
        <begin position="424"/>
        <end position="450"/>
    </location>
</feature>
<dbReference type="EMBL" id="JAUUTY010000002">
    <property type="protein sequence ID" value="KAK1683820.1"/>
    <property type="molecule type" value="Genomic_DNA"/>
</dbReference>
<feature type="domain" description="RRM" evidence="3">
    <location>
        <begin position="536"/>
        <end position="613"/>
    </location>
</feature>
<reference evidence="4" key="1">
    <citation type="submission" date="2023-07" db="EMBL/GenBank/DDBJ databases">
        <title>A chromosome-level genome assembly of Lolium multiflorum.</title>
        <authorList>
            <person name="Chen Y."/>
            <person name="Copetti D."/>
            <person name="Kolliker R."/>
            <person name="Studer B."/>
        </authorList>
    </citation>
    <scope>NUCLEOTIDE SEQUENCE</scope>
    <source>
        <strain evidence="4">02402/16</strain>
        <tissue evidence="4">Leaf</tissue>
    </source>
</reference>
<dbReference type="Pfam" id="PF00076">
    <property type="entry name" value="RRM_1"/>
    <property type="match status" value="1"/>
</dbReference>
<dbReference type="SUPFAM" id="SSF54928">
    <property type="entry name" value="RNA-binding domain, RBD"/>
    <property type="match status" value="1"/>
</dbReference>
<feature type="compositionally biased region" description="Basic and acidic residues" evidence="2">
    <location>
        <begin position="120"/>
        <end position="140"/>
    </location>
</feature>
<dbReference type="GO" id="GO:0005737">
    <property type="term" value="C:cytoplasm"/>
    <property type="evidence" value="ECO:0007669"/>
    <property type="project" value="TreeGrafter"/>
</dbReference>
<organism evidence="4 5">
    <name type="scientific">Lolium multiflorum</name>
    <name type="common">Italian ryegrass</name>
    <name type="synonym">Lolium perenne subsp. multiflorum</name>
    <dbReference type="NCBI Taxonomy" id="4521"/>
    <lineage>
        <taxon>Eukaryota</taxon>
        <taxon>Viridiplantae</taxon>
        <taxon>Streptophyta</taxon>
        <taxon>Embryophyta</taxon>
        <taxon>Tracheophyta</taxon>
        <taxon>Spermatophyta</taxon>
        <taxon>Magnoliopsida</taxon>
        <taxon>Liliopsida</taxon>
        <taxon>Poales</taxon>
        <taxon>Poaceae</taxon>
        <taxon>BOP clade</taxon>
        <taxon>Pooideae</taxon>
        <taxon>Poodae</taxon>
        <taxon>Poeae</taxon>
        <taxon>Poeae Chloroplast Group 2 (Poeae type)</taxon>
        <taxon>Loliodinae</taxon>
        <taxon>Loliinae</taxon>
        <taxon>Lolium</taxon>
    </lineage>
</organism>
<dbReference type="InterPro" id="IPR000504">
    <property type="entry name" value="RRM_dom"/>
</dbReference>
<dbReference type="PANTHER" id="PTHR14738">
    <property type="entry name" value="ZINC FINGER CCCH DOMAIN-CONTAINING PROTEIN 14"/>
    <property type="match status" value="1"/>
</dbReference>
<dbReference type="Gene3D" id="3.30.70.330">
    <property type="match status" value="1"/>
</dbReference>
<accession>A0AAD8WWZ1</accession>
<evidence type="ECO:0000313" key="4">
    <source>
        <dbReference type="EMBL" id="KAK1683820.1"/>
    </source>
</evidence>
<dbReference type="Proteomes" id="UP001231189">
    <property type="component" value="Unassembled WGS sequence"/>
</dbReference>
<feature type="compositionally biased region" description="Basic and acidic residues" evidence="2">
    <location>
        <begin position="163"/>
        <end position="197"/>
    </location>
</feature>
<sequence>MAGGDRTFKANFTADGVAALRERIRDKLNDLMEDYTDDTLVEYVVVLVRNGRGKDEAATELKVFLGKDNDAFVSWLWDHLSSNLHLYVQPKAASTNDEAKNTRGAARGLPVHNSSSNARASREPEAEAQKTARVQQKREWGGMVRVQSEAVPLIRSVVSPVSHAEEETSPKLEPVRRPREPDMHYQRKRAREDDTRPAKRTSQQVISAPRRLLQFAVRDAVRMQPVTPRSESSSKRLRSVVSTVAPDSAVNGRLQKVKSDVRIPGATAALRAAAEAAEDVLKDRYSESVFDRNSASVFDRNSASVFDRNSESVFDRLGRNPLLTDTEETFDFREQDPEDGEYKHIDEARAEKHLEFRERNQYVAGDTHMYDRETEKAADSARDIYRYEDTGAVRYNGVNSYRSRLPPSEGKESLVVGYNMAEGAAGARSRRQIAEDTHASSGPRTSEKVLNISAYSNTRTPPNHETSGNAATFEQQVLMGKKDVGSRKPIVTVAHAKDIHMADNSKDSVNSSSLVEAPKTSSVAATGQPESSPDSRTIFVSNVHFGATKDALSRHFNKCGAVLKTLIVSDAVTGQPTGSAYIEFLQKDSAEQALTLNGTSFMSRIVKVVRKSSVEVPQVAGWSRGARASPFASRLIRTAYPRPTFPGAIRGRLGLRGNARNFQWKREAADSADAGKPSQATPVTLGSQTLTPMTRSFTYTRTEPKQDVGATANI</sequence>
<dbReference type="PANTHER" id="PTHR14738:SF36">
    <property type="entry name" value="RNA BINDING (RRM_RBD_RNP MOTIFS) FAMILY PROTEIN"/>
    <property type="match status" value="1"/>
</dbReference>
<gene>
    <name evidence="4" type="ORF">QYE76_044668</name>
</gene>
<dbReference type="Gene3D" id="1.20.1390.10">
    <property type="entry name" value="PWI domain"/>
    <property type="match status" value="1"/>
</dbReference>
<comment type="caution">
    <text evidence="4">The sequence shown here is derived from an EMBL/GenBank/DDBJ whole genome shotgun (WGS) entry which is preliminary data.</text>
</comment>
<feature type="region of interest" description="Disordered" evidence="2">
    <location>
        <begin position="93"/>
        <end position="140"/>
    </location>
</feature>
<evidence type="ECO:0000256" key="1">
    <source>
        <dbReference type="PROSITE-ProRule" id="PRU00176"/>
    </source>
</evidence>
<dbReference type="InterPro" id="IPR035979">
    <property type="entry name" value="RBD_domain_sf"/>
</dbReference>
<dbReference type="GO" id="GO:0005634">
    <property type="term" value="C:nucleus"/>
    <property type="evidence" value="ECO:0007669"/>
    <property type="project" value="TreeGrafter"/>
</dbReference>
<dbReference type="AlphaFoldDB" id="A0AAD8WWZ1"/>
<feature type="region of interest" description="Disordered" evidence="2">
    <location>
        <begin position="667"/>
        <end position="686"/>
    </location>
</feature>
<feature type="region of interest" description="Disordered" evidence="2">
    <location>
        <begin position="502"/>
        <end position="535"/>
    </location>
</feature>
<dbReference type="Pfam" id="PF01480">
    <property type="entry name" value="PWI"/>
    <property type="match status" value="1"/>
</dbReference>
<keyword evidence="5" id="KW-1185">Reference proteome</keyword>
<dbReference type="SMART" id="SM00360">
    <property type="entry name" value="RRM"/>
    <property type="match status" value="1"/>
</dbReference>
<proteinExistence type="predicted"/>
<feature type="compositionally biased region" description="Polar residues" evidence="2">
    <location>
        <begin position="507"/>
        <end position="535"/>
    </location>
</feature>